<dbReference type="RefSeq" id="WP_187217927.1">
    <property type="nucleotide sequence ID" value="NZ_JABVED010000001.1"/>
</dbReference>
<dbReference type="InterPro" id="IPR036736">
    <property type="entry name" value="ACP-like_sf"/>
</dbReference>
<evidence type="ECO:0000313" key="2">
    <source>
        <dbReference type="EMBL" id="MBC6445869.1"/>
    </source>
</evidence>
<dbReference type="EMBL" id="JABVED010000001">
    <property type="protein sequence ID" value="MBC6445869.1"/>
    <property type="molecule type" value="Genomic_DNA"/>
</dbReference>
<organism evidence="2 3">
    <name type="scientific">Actinokineospora xionganensis</name>
    <dbReference type="NCBI Taxonomy" id="2684470"/>
    <lineage>
        <taxon>Bacteria</taxon>
        <taxon>Bacillati</taxon>
        <taxon>Actinomycetota</taxon>
        <taxon>Actinomycetes</taxon>
        <taxon>Pseudonocardiales</taxon>
        <taxon>Pseudonocardiaceae</taxon>
        <taxon>Actinokineospora</taxon>
    </lineage>
</organism>
<dbReference type="Pfam" id="PF00550">
    <property type="entry name" value="PP-binding"/>
    <property type="match status" value="1"/>
</dbReference>
<evidence type="ECO:0000313" key="3">
    <source>
        <dbReference type="Proteomes" id="UP000734823"/>
    </source>
</evidence>
<dbReference type="Proteomes" id="UP000734823">
    <property type="component" value="Unassembled WGS sequence"/>
</dbReference>
<evidence type="ECO:0000259" key="1">
    <source>
        <dbReference type="Pfam" id="PF00550"/>
    </source>
</evidence>
<dbReference type="Gene3D" id="1.10.1200.10">
    <property type="entry name" value="ACP-like"/>
    <property type="match status" value="1"/>
</dbReference>
<dbReference type="InterPro" id="IPR009081">
    <property type="entry name" value="PP-bd_ACP"/>
</dbReference>
<protein>
    <submittedName>
        <fullName evidence="2">Acyl carrier protein</fullName>
    </submittedName>
</protein>
<comment type="caution">
    <text evidence="2">The sequence shown here is derived from an EMBL/GenBank/DDBJ whole genome shotgun (WGS) entry which is preliminary data.</text>
</comment>
<feature type="domain" description="Carrier" evidence="1">
    <location>
        <begin position="24"/>
        <end position="75"/>
    </location>
</feature>
<gene>
    <name evidence="2" type="ORF">GPZ80_01625</name>
</gene>
<name>A0ABR7KZR8_9PSEU</name>
<keyword evidence="3" id="KW-1185">Reference proteome</keyword>
<dbReference type="SUPFAM" id="SSF47336">
    <property type="entry name" value="ACP-like"/>
    <property type="match status" value="1"/>
</dbReference>
<reference evidence="2 3" key="1">
    <citation type="submission" date="2020-06" db="EMBL/GenBank/DDBJ databases">
        <title>Actinokineospora xiongansis sp. nov., isolated from soil of Baiyangdian.</title>
        <authorList>
            <person name="Zhang X."/>
        </authorList>
    </citation>
    <scope>NUCLEOTIDE SEQUENCE [LARGE SCALE GENOMIC DNA]</scope>
    <source>
        <strain evidence="2 3">HBU206404</strain>
    </source>
</reference>
<accession>A0ABR7KZR8</accession>
<proteinExistence type="predicted"/>
<sequence>MTRSATDSAAREAVSDALLAIVPDAPIAELADDTDLREALELDSLDFLAFVEQLNTRTGMRFEEDDYSGLRTIAGCLRMLRRPAG</sequence>